<protein>
    <submittedName>
        <fullName evidence="2">Lactonohydrolase</fullName>
    </submittedName>
</protein>
<reference evidence="2" key="1">
    <citation type="journal article" date="2020" name="Stud. Mycol.">
        <title>101 Dothideomycetes genomes: a test case for predicting lifestyles and emergence of pathogens.</title>
        <authorList>
            <person name="Haridas S."/>
            <person name="Albert R."/>
            <person name="Binder M."/>
            <person name="Bloem J."/>
            <person name="Labutti K."/>
            <person name="Salamov A."/>
            <person name="Andreopoulos B."/>
            <person name="Baker S."/>
            <person name="Barry K."/>
            <person name="Bills G."/>
            <person name="Bluhm B."/>
            <person name="Cannon C."/>
            <person name="Castanera R."/>
            <person name="Culley D."/>
            <person name="Daum C."/>
            <person name="Ezra D."/>
            <person name="Gonzalez J."/>
            <person name="Henrissat B."/>
            <person name="Kuo A."/>
            <person name="Liang C."/>
            <person name="Lipzen A."/>
            <person name="Lutzoni F."/>
            <person name="Magnuson J."/>
            <person name="Mondo S."/>
            <person name="Nolan M."/>
            <person name="Ohm R."/>
            <person name="Pangilinan J."/>
            <person name="Park H.-J."/>
            <person name="Ramirez L."/>
            <person name="Alfaro M."/>
            <person name="Sun H."/>
            <person name="Tritt A."/>
            <person name="Yoshinaga Y."/>
            <person name="Zwiers L.-H."/>
            <person name="Turgeon B."/>
            <person name="Goodwin S."/>
            <person name="Spatafora J."/>
            <person name="Crous P."/>
            <person name="Grigoriev I."/>
        </authorList>
    </citation>
    <scope>NUCLEOTIDE SEQUENCE</scope>
    <source>
        <strain evidence="2">CBS 260.36</strain>
    </source>
</reference>
<sequence>MPYPFFRDSSTTDADFSFAETSVPGDKSFTDLASVSFLVFDHEHGVDVLGSEPEYEYMFNLGNYPHEAPVYVASQNKLYFSQLPPSTSSTPQLVVDLNKTPPTLGEFQSDPPVNNLNGATFHNGKVIWGATGAAPMEHPGLYSLDPTTNRSIILANNYYGYDFNTIDDVVTDGYGNIFFTDPHYGWFTRKTDIAPQLPASTYRFHWKTGQITILDDTLLQPNGIAISPDGRSMYISDTGARTGTIDPTLANTAGIKFYQTGPRVVYKYDIIDQGRALGNRRPIFQAPDGIPDGLKCAANGFVVTAAGRGVDVIDSHGSYLLRVQTNFTVQNIAWTGADLKEMWMVGTGGAARVRWNLTGIDRPRPFSTTED</sequence>
<dbReference type="InterPro" id="IPR013658">
    <property type="entry name" value="SGL"/>
</dbReference>
<dbReference type="Gene3D" id="2.120.10.30">
    <property type="entry name" value="TolB, C-terminal domain"/>
    <property type="match status" value="1"/>
</dbReference>
<evidence type="ECO:0000313" key="3">
    <source>
        <dbReference type="Proteomes" id="UP000799439"/>
    </source>
</evidence>
<name>A0A9P4ISG4_9PEZI</name>
<evidence type="ECO:0000259" key="1">
    <source>
        <dbReference type="Pfam" id="PF08450"/>
    </source>
</evidence>
<keyword evidence="3" id="KW-1185">Reference proteome</keyword>
<dbReference type="Proteomes" id="UP000799439">
    <property type="component" value="Unassembled WGS sequence"/>
</dbReference>
<dbReference type="InterPro" id="IPR011042">
    <property type="entry name" value="6-blade_b-propeller_TolB-like"/>
</dbReference>
<proteinExistence type="predicted"/>
<accession>A0A9P4ISG4</accession>
<dbReference type="PANTHER" id="PTHR47064:SF2">
    <property type="entry name" value="SMP-30_GLUCONOLACTONASE_LRE-LIKE REGION DOMAIN-CONTAINING PROTEIN-RELATED"/>
    <property type="match status" value="1"/>
</dbReference>
<comment type="caution">
    <text evidence="2">The sequence shown here is derived from an EMBL/GenBank/DDBJ whole genome shotgun (WGS) entry which is preliminary data.</text>
</comment>
<dbReference type="SUPFAM" id="SSF63829">
    <property type="entry name" value="Calcium-dependent phosphotriesterase"/>
    <property type="match status" value="1"/>
</dbReference>
<gene>
    <name evidence="2" type="ORF">K461DRAFT_287873</name>
</gene>
<dbReference type="InterPro" id="IPR052988">
    <property type="entry name" value="Oryzine_lactonohydrolase"/>
</dbReference>
<feature type="domain" description="SMP-30/Gluconolactonase/LRE-like region" evidence="1">
    <location>
        <begin position="259"/>
        <end position="345"/>
    </location>
</feature>
<evidence type="ECO:0000313" key="2">
    <source>
        <dbReference type="EMBL" id="KAF2149183.1"/>
    </source>
</evidence>
<dbReference type="Pfam" id="PF08450">
    <property type="entry name" value="SGL"/>
    <property type="match status" value="2"/>
</dbReference>
<dbReference type="EMBL" id="ML996091">
    <property type="protein sequence ID" value="KAF2149183.1"/>
    <property type="molecule type" value="Genomic_DNA"/>
</dbReference>
<dbReference type="AlphaFoldDB" id="A0A9P4ISG4"/>
<organism evidence="2 3">
    <name type="scientific">Myriangium duriaei CBS 260.36</name>
    <dbReference type="NCBI Taxonomy" id="1168546"/>
    <lineage>
        <taxon>Eukaryota</taxon>
        <taxon>Fungi</taxon>
        <taxon>Dikarya</taxon>
        <taxon>Ascomycota</taxon>
        <taxon>Pezizomycotina</taxon>
        <taxon>Dothideomycetes</taxon>
        <taxon>Dothideomycetidae</taxon>
        <taxon>Myriangiales</taxon>
        <taxon>Myriangiaceae</taxon>
        <taxon>Myriangium</taxon>
    </lineage>
</organism>
<dbReference type="OrthoDB" id="423498at2759"/>
<dbReference type="PANTHER" id="PTHR47064">
    <property type="entry name" value="PUTATIVE (AFU_ORTHOLOGUE AFUA_1G08990)-RELATED"/>
    <property type="match status" value="1"/>
</dbReference>
<feature type="domain" description="SMP-30/Gluconolactonase/LRE-like region" evidence="1">
    <location>
        <begin position="67"/>
        <end position="241"/>
    </location>
</feature>